<feature type="chain" id="PRO_5015350718" description="Lipoprotein" evidence="1">
    <location>
        <begin position="20"/>
        <end position="40"/>
    </location>
</feature>
<dbReference type="AlphaFoldDB" id="A0A2R8AK23"/>
<keyword evidence="1" id="KW-0732">Signal</keyword>
<feature type="signal peptide" evidence="1">
    <location>
        <begin position="1"/>
        <end position="19"/>
    </location>
</feature>
<gene>
    <name evidence="2" type="ORF">ALP8811_01241</name>
</gene>
<proteinExistence type="predicted"/>
<evidence type="ECO:0008006" key="4">
    <source>
        <dbReference type="Google" id="ProtNLM"/>
    </source>
</evidence>
<keyword evidence="3" id="KW-1185">Reference proteome</keyword>
<dbReference type="RefSeq" id="WP_281260696.1">
    <property type="nucleotide sequence ID" value="NZ_OMOI01000001.1"/>
</dbReference>
<evidence type="ECO:0000313" key="2">
    <source>
        <dbReference type="EMBL" id="SPF76239.1"/>
    </source>
</evidence>
<protein>
    <recommendedName>
        <fullName evidence="4">Lipoprotein</fullName>
    </recommendedName>
</protein>
<accession>A0A2R8AK23</accession>
<dbReference type="EMBL" id="OMOI01000001">
    <property type="protein sequence ID" value="SPF76239.1"/>
    <property type="molecule type" value="Genomic_DNA"/>
</dbReference>
<evidence type="ECO:0000313" key="3">
    <source>
        <dbReference type="Proteomes" id="UP000244911"/>
    </source>
</evidence>
<organism evidence="2 3">
    <name type="scientific">Aliiroseovarius pelagivivens</name>
    <dbReference type="NCBI Taxonomy" id="1639690"/>
    <lineage>
        <taxon>Bacteria</taxon>
        <taxon>Pseudomonadati</taxon>
        <taxon>Pseudomonadota</taxon>
        <taxon>Alphaproteobacteria</taxon>
        <taxon>Rhodobacterales</taxon>
        <taxon>Paracoccaceae</taxon>
        <taxon>Aliiroseovarius</taxon>
    </lineage>
</organism>
<dbReference type="PROSITE" id="PS51257">
    <property type="entry name" value="PROKAR_LIPOPROTEIN"/>
    <property type="match status" value="1"/>
</dbReference>
<name>A0A2R8AK23_9RHOB</name>
<reference evidence="2 3" key="1">
    <citation type="submission" date="2018-03" db="EMBL/GenBank/DDBJ databases">
        <authorList>
            <person name="Keele B.F."/>
        </authorList>
    </citation>
    <scope>NUCLEOTIDE SEQUENCE [LARGE SCALE GENOMIC DNA]</scope>
    <source>
        <strain evidence="2 3">CECT 8811</strain>
    </source>
</reference>
<sequence>MKVTATLLLIAMTTLAACATEPEPAPIAAEPVYDKMGNPM</sequence>
<dbReference type="Proteomes" id="UP000244911">
    <property type="component" value="Unassembled WGS sequence"/>
</dbReference>
<evidence type="ECO:0000256" key="1">
    <source>
        <dbReference type="SAM" id="SignalP"/>
    </source>
</evidence>